<proteinExistence type="predicted"/>
<feature type="compositionally biased region" description="Polar residues" evidence="7">
    <location>
        <begin position="372"/>
        <end position="382"/>
    </location>
</feature>
<evidence type="ECO:0000313" key="10">
    <source>
        <dbReference type="EMBL" id="CAH1228558.1"/>
    </source>
</evidence>
<reference evidence="10" key="1">
    <citation type="submission" date="2022-01" db="EMBL/GenBank/DDBJ databases">
        <authorList>
            <person name="Braso-Vives M."/>
        </authorList>
    </citation>
    <scope>NUCLEOTIDE SEQUENCE</scope>
</reference>
<evidence type="ECO:0000256" key="4">
    <source>
        <dbReference type="ARBA" id="ARBA00022927"/>
    </source>
</evidence>
<dbReference type="InterPro" id="IPR050931">
    <property type="entry name" value="Mito_Protein_Transport_Metaxin"/>
</dbReference>
<feature type="region of interest" description="Disordered" evidence="7">
    <location>
        <begin position="211"/>
        <end position="256"/>
    </location>
</feature>
<feature type="region of interest" description="Disordered" evidence="7">
    <location>
        <begin position="293"/>
        <end position="415"/>
    </location>
</feature>
<feature type="domain" description="Mitochondrial outer membrane transport complex Sam37/metaxin N-terminal" evidence="8">
    <location>
        <begin position="44"/>
        <end position="164"/>
    </location>
</feature>
<feature type="compositionally biased region" description="Basic and acidic residues" evidence="7">
    <location>
        <begin position="358"/>
        <end position="371"/>
    </location>
</feature>
<dbReference type="GO" id="GO:0015031">
    <property type="term" value="P:protein transport"/>
    <property type="evidence" value="ECO:0007669"/>
    <property type="project" value="UniProtKB-KW"/>
</dbReference>
<evidence type="ECO:0000256" key="1">
    <source>
        <dbReference type="ARBA" id="ARBA00004294"/>
    </source>
</evidence>
<dbReference type="InterPro" id="IPR040079">
    <property type="entry name" value="Glutathione_S-Trfase"/>
</dbReference>
<gene>
    <name evidence="10" type="primary">MTX2</name>
    <name evidence="10" type="ORF">BLAG_LOCUS682</name>
</gene>
<name>A0A8J9VB80_BRALA</name>
<feature type="compositionally biased region" description="Basic and acidic residues" evidence="7">
    <location>
        <begin position="332"/>
        <end position="349"/>
    </location>
</feature>
<evidence type="ECO:0000259" key="8">
    <source>
        <dbReference type="Pfam" id="PF10568"/>
    </source>
</evidence>
<comment type="subcellular location">
    <subcellularLocation>
        <location evidence="1">Mitochondrion outer membrane</location>
    </subcellularLocation>
</comment>
<dbReference type="GO" id="GO:0007005">
    <property type="term" value="P:mitochondrion organization"/>
    <property type="evidence" value="ECO:0007669"/>
    <property type="project" value="TreeGrafter"/>
</dbReference>
<dbReference type="Proteomes" id="UP000838412">
    <property type="component" value="Chromosome 1"/>
</dbReference>
<sequence>MPAFVSEASVSHNAPYIDPQWPRGVLLYQPIPDSQMTLNDNANCLAVKALLHMNDLDFKVASRTNAEDMSPTGKVPFLRTDEDLVAEWEPIMAFVNAKKYNLGSHLELWQKAEMKAYMSLVENVLKPAELWSSWCDEETAYQVTKPRYGSPYPWPLNSLLARRKQRAVWTIVRALGWRDKTAEQVYDEVNRCCLALSNRLGSSNYFFGHHQPNKAINGTKTPLKRQQAEDKEQAPESESQQKAPSDGNKMKSKLGGRRRWPKIYVDKQKSVEEVEFVEKTYEEDMDGIVTESVSTSIIEQRQDKKATRGTADSLRPSRKQNGIVGRWNPEGSVEKRNNSSEENTSRVGRENQINSAVKAEKELKAQADQKSDVSTPQQNGSVINKDGGDGKDLSAQKTANGPVSARQNGRYSPQSSKDVFAMVHQEERDDGTKPTELDALVFGHLHSLLAPDLSHPRLQQAVQQHDNLAAFCHRVARKYFSHRDDSL</sequence>
<keyword evidence="4" id="KW-0653">Protein transport</keyword>
<dbReference type="EMBL" id="OV696686">
    <property type="protein sequence ID" value="CAH1228558.1"/>
    <property type="molecule type" value="Genomic_DNA"/>
</dbReference>
<evidence type="ECO:0000256" key="5">
    <source>
        <dbReference type="ARBA" id="ARBA00023128"/>
    </source>
</evidence>
<dbReference type="AlphaFoldDB" id="A0A8J9VB80"/>
<dbReference type="OrthoDB" id="198787at2759"/>
<feature type="compositionally biased region" description="Polar residues" evidence="7">
    <location>
        <begin position="395"/>
        <end position="415"/>
    </location>
</feature>
<keyword evidence="3" id="KW-1000">Mitochondrion outer membrane</keyword>
<dbReference type="InterPro" id="IPR033468">
    <property type="entry name" value="Metaxin_GST"/>
</dbReference>
<evidence type="ECO:0000256" key="3">
    <source>
        <dbReference type="ARBA" id="ARBA00022787"/>
    </source>
</evidence>
<dbReference type="Pfam" id="PF10568">
    <property type="entry name" value="Tom37"/>
    <property type="match status" value="1"/>
</dbReference>
<evidence type="ECO:0000256" key="6">
    <source>
        <dbReference type="ARBA" id="ARBA00023136"/>
    </source>
</evidence>
<keyword evidence="2" id="KW-0813">Transport</keyword>
<evidence type="ECO:0000313" key="11">
    <source>
        <dbReference type="Proteomes" id="UP000838412"/>
    </source>
</evidence>
<evidence type="ECO:0000256" key="2">
    <source>
        <dbReference type="ARBA" id="ARBA00022448"/>
    </source>
</evidence>
<organism evidence="10 11">
    <name type="scientific">Branchiostoma lanceolatum</name>
    <name type="common">Common lancelet</name>
    <name type="synonym">Amphioxus lanceolatum</name>
    <dbReference type="NCBI Taxonomy" id="7740"/>
    <lineage>
        <taxon>Eukaryota</taxon>
        <taxon>Metazoa</taxon>
        <taxon>Chordata</taxon>
        <taxon>Cephalochordata</taxon>
        <taxon>Leptocardii</taxon>
        <taxon>Amphioxiformes</taxon>
        <taxon>Branchiostomatidae</taxon>
        <taxon>Branchiostoma</taxon>
    </lineage>
</organism>
<keyword evidence="6" id="KW-0472">Membrane</keyword>
<protein>
    <submittedName>
        <fullName evidence="10">MTX2 protein</fullName>
    </submittedName>
</protein>
<evidence type="ECO:0000256" key="7">
    <source>
        <dbReference type="SAM" id="MobiDB-lite"/>
    </source>
</evidence>
<dbReference type="Pfam" id="PF17171">
    <property type="entry name" value="GST_C_6"/>
    <property type="match status" value="1"/>
</dbReference>
<feature type="domain" description="Metaxin glutathione S-transferase" evidence="9">
    <location>
        <begin position="431"/>
        <end position="475"/>
    </location>
</feature>
<keyword evidence="11" id="KW-1185">Reference proteome</keyword>
<dbReference type="PANTHER" id="PTHR12289:SF38">
    <property type="entry name" value="METAXIN-2"/>
    <property type="match status" value="1"/>
</dbReference>
<keyword evidence="5" id="KW-0496">Mitochondrion</keyword>
<evidence type="ECO:0000259" key="9">
    <source>
        <dbReference type="Pfam" id="PF17171"/>
    </source>
</evidence>
<dbReference type="SFLD" id="SFLDG01180">
    <property type="entry name" value="SUF1"/>
    <property type="match status" value="1"/>
</dbReference>
<dbReference type="PANTHER" id="PTHR12289">
    <property type="entry name" value="METAXIN RELATED"/>
    <property type="match status" value="1"/>
</dbReference>
<dbReference type="GO" id="GO:0001401">
    <property type="term" value="C:SAM complex"/>
    <property type="evidence" value="ECO:0007669"/>
    <property type="project" value="InterPro"/>
</dbReference>
<dbReference type="SFLD" id="SFLDS00019">
    <property type="entry name" value="Glutathione_Transferase_(cytos"/>
    <property type="match status" value="1"/>
</dbReference>
<accession>A0A8J9VB80</accession>
<dbReference type="InterPro" id="IPR019564">
    <property type="entry name" value="Sam37/metaxin_N"/>
</dbReference>